<comment type="similarity">
    <text evidence="2 9">Belongs to the ZWILCH family.</text>
</comment>
<dbReference type="Gene3D" id="1.20.58.730">
    <property type="match status" value="1"/>
</dbReference>
<dbReference type="PANTHER" id="PTHR15995">
    <property type="entry name" value="PROTEIN ZWILCH HOMOLOG"/>
    <property type="match status" value="1"/>
</dbReference>
<organism evidence="11">
    <name type="scientific">Timema cristinae</name>
    <name type="common">Walking stick</name>
    <dbReference type="NCBI Taxonomy" id="61476"/>
    <lineage>
        <taxon>Eukaryota</taxon>
        <taxon>Metazoa</taxon>
        <taxon>Ecdysozoa</taxon>
        <taxon>Arthropoda</taxon>
        <taxon>Hexapoda</taxon>
        <taxon>Insecta</taxon>
        <taxon>Pterygota</taxon>
        <taxon>Neoptera</taxon>
        <taxon>Polyneoptera</taxon>
        <taxon>Phasmatodea</taxon>
        <taxon>Timematodea</taxon>
        <taxon>Timematoidea</taxon>
        <taxon>Timematidae</taxon>
        <taxon>Timema</taxon>
    </lineage>
</organism>
<feature type="region of interest" description="Disordered" evidence="10">
    <location>
        <begin position="1"/>
        <end position="55"/>
    </location>
</feature>
<dbReference type="Pfam" id="PF09817">
    <property type="entry name" value="Zwilch"/>
    <property type="match status" value="2"/>
</dbReference>
<evidence type="ECO:0000256" key="8">
    <source>
        <dbReference type="ARBA" id="ARBA00023328"/>
    </source>
</evidence>
<keyword evidence="4 9" id="KW-0132">Cell division</keyword>
<evidence type="ECO:0000313" key="11">
    <source>
        <dbReference type="EMBL" id="CAD7392636.1"/>
    </source>
</evidence>
<comment type="subunit">
    <text evidence="9">Component of the RZZ complex.</text>
</comment>
<evidence type="ECO:0000256" key="10">
    <source>
        <dbReference type="SAM" id="MobiDB-lite"/>
    </source>
</evidence>
<dbReference type="InterPro" id="IPR018630">
    <property type="entry name" value="Zwilch"/>
</dbReference>
<comment type="subcellular location">
    <subcellularLocation>
        <location evidence="1 9">Chromosome</location>
        <location evidence="1 9">Centromere</location>
        <location evidence="1 9">Kinetochore</location>
    </subcellularLocation>
</comment>
<dbReference type="EMBL" id="OC316564">
    <property type="protein sequence ID" value="CAD7392636.1"/>
    <property type="molecule type" value="Genomic_DNA"/>
</dbReference>
<comment type="function">
    <text evidence="9">Essential component of the mitotic checkpoint, which prevents cells from prematurely exiting mitosis. Required for the assembly of the dynein-dynactin and MAD1-MAD2 complexes onto kinetochores. Its function related to the spindle assembly machinery is proposed to depend on its association in the mitotic RZZ complex.</text>
</comment>
<keyword evidence="7 9" id="KW-0131">Cell cycle</keyword>
<dbReference type="Gene3D" id="1.10.287.1880">
    <property type="match status" value="1"/>
</dbReference>
<name>A0A7R9GPC4_TIMCR</name>
<dbReference type="GO" id="GO:0034501">
    <property type="term" value="P:protein localization to kinetochore"/>
    <property type="evidence" value="ECO:0007669"/>
    <property type="project" value="UniProtKB-UniRule"/>
</dbReference>
<evidence type="ECO:0000256" key="1">
    <source>
        <dbReference type="ARBA" id="ARBA00004629"/>
    </source>
</evidence>
<dbReference type="GO" id="GO:0051301">
    <property type="term" value="P:cell division"/>
    <property type="evidence" value="ECO:0007669"/>
    <property type="project" value="UniProtKB-UniRule"/>
</dbReference>
<keyword evidence="3 9" id="KW-0158">Chromosome</keyword>
<dbReference type="GO" id="GO:1990423">
    <property type="term" value="C:RZZ complex"/>
    <property type="evidence" value="ECO:0007669"/>
    <property type="project" value="UniProtKB-UniRule"/>
</dbReference>
<proteinExistence type="inferred from homology"/>
<accession>A0A7R9GPC4</accession>
<evidence type="ECO:0000256" key="5">
    <source>
        <dbReference type="ARBA" id="ARBA00022776"/>
    </source>
</evidence>
<feature type="compositionally biased region" description="Basic and acidic residues" evidence="10">
    <location>
        <begin position="1"/>
        <end position="11"/>
    </location>
</feature>
<dbReference type="PANTHER" id="PTHR15995:SF1">
    <property type="entry name" value="PROTEIN ZWILCH HOMOLOG"/>
    <property type="match status" value="1"/>
</dbReference>
<reference evidence="11" key="1">
    <citation type="submission" date="2020-11" db="EMBL/GenBank/DDBJ databases">
        <authorList>
            <person name="Tran Van P."/>
        </authorList>
    </citation>
    <scope>NUCLEOTIDE SEQUENCE</scope>
</reference>
<gene>
    <name evidence="11" type="ORF">TCEB3V08_LOCUS649</name>
</gene>
<evidence type="ECO:0000256" key="2">
    <source>
        <dbReference type="ARBA" id="ARBA00009062"/>
    </source>
</evidence>
<dbReference type="AlphaFoldDB" id="A0A7R9GPC4"/>
<evidence type="ECO:0000256" key="9">
    <source>
        <dbReference type="RuleBase" id="RU369076"/>
    </source>
</evidence>
<protein>
    <recommendedName>
        <fullName evidence="9">Protein zwilch</fullName>
    </recommendedName>
</protein>
<sequence length="669" mass="74935">MLTFRPSERAGDLAPTKVKSPRKKNDSSSDLELTGNPLESPFVSEDNESTLAGSPKNWLKEEESHLPVTLQEAQKILSLFSLCCNDNEDDTLPVWVVCDAKDPWRVVLQSTHVKEGWVSSTSVRSIGSMSLMQINNLTRVVKEQHLTISKMPENKLRENVTCNFDLYGDPRALGGLNSSLSANGSISLELTWANSPGFHPPSDDTSATLVMLVEIGHELSEALPLWRQLGLLQRYLDMATQGSYDSLASLPRYEDSPATMQLAAIKEASLSLLQDPDSVANLCHWTAGEDSGGRETKVTELSEAMRQVALGCRLNQDFTDRLWLLLIRCSKITDLLECMKFLFKTVNNDNGVNPYLANALVVLSSTAEDGEIEVRISIHSKNQTRMAQILRKLKKRNGEVPHLEPNESLEILIEMGLHKLTHDYMYVYIESELATVEQIKQGIPHPHKLFCSQDITNKLMFLSQLHTILEVILLAYNHLSPSRAILAHLTKQALAKYKSQNAVLLDRLRTRQVTTFHASVPTKEAISYITSKFSSWRLTLNSKNSRHKVKTCLLITQYPIFPSSVSDHAEKERLTPVQVVCQADNAGKHVQLQYGIRNMRLQLKLLSTPQPWLQPPPLCPVVAPYTLNCIGSFVSDSSSVFDDGEDSEDELEHFQVYCLVTNSNYLPEA</sequence>
<keyword evidence="6 9" id="KW-0995">Kinetochore</keyword>
<evidence type="ECO:0000256" key="4">
    <source>
        <dbReference type="ARBA" id="ARBA00022618"/>
    </source>
</evidence>
<keyword evidence="5 9" id="KW-0498">Mitosis</keyword>
<keyword evidence="8 9" id="KW-0137">Centromere</keyword>
<evidence type="ECO:0000256" key="3">
    <source>
        <dbReference type="ARBA" id="ARBA00022454"/>
    </source>
</evidence>
<evidence type="ECO:0000256" key="7">
    <source>
        <dbReference type="ARBA" id="ARBA00023306"/>
    </source>
</evidence>
<evidence type="ECO:0000256" key="6">
    <source>
        <dbReference type="ARBA" id="ARBA00022838"/>
    </source>
</evidence>
<dbReference type="GO" id="GO:0007094">
    <property type="term" value="P:mitotic spindle assembly checkpoint signaling"/>
    <property type="evidence" value="ECO:0007669"/>
    <property type="project" value="UniProtKB-UniRule"/>
</dbReference>